<keyword evidence="3" id="KW-1185">Reference proteome</keyword>
<name>A0A3S2V3A3_9HYPH</name>
<dbReference type="OrthoDB" id="7710585at2"/>
<comment type="caution">
    <text evidence="2">The sequence shown here is derived from an EMBL/GenBank/DDBJ whole genome shotgun (WGS) entry which is preliminary data.</text>
</comment>
<reference evidence="2 3" key="1">
    <citation type="submission" date="2019-01" db="EMBL/GenBank/DDBJ databases">
        <authorList>
            <person name="Chen W.-M."/>
        </authorList>
    </citation>
    <scope>NUCLEOTIDE SEQUENCE [LARGE SCALE GENOMIC DNA]</scope>
    <source>
        <strain evidence="2 3">TER-1</strain>
    </source>
</reference>
<dbReference type="RefSeq" id="WP_127733987.1">
    <property type="nucleotide sequence ID" value="NZ_SACP01000047.1"/>
</dbReference>
<gene>
    <name evidence="2" type="ORF">EOE48_27035</name>
</gene>
<proteinExistence type="predicted"/>
<organism evidence="2 3">
    <name type="scientific">Methylobacterium oryzihabitans</name>
    <dbReference type="NCBI Taxonomy" id="2499852"/>
    <lineage>
        <taxon>Bacteria</taxon>
        <taxon>Pseudomonadati</taxon>
        <taxon>Pseudomonadota</taxon>
        <taxon>Alphaproteobacteria</taxon>
        <taxon>Hyphomicrobiales</taxon>
        <taxon>Methylobacteriaceae</taxon>
        <taxon>Methylobacterium</taxon>
    </lineage>
</organism>
<dbReference type="Pfam" id="PF12571">
    <property type="entry name" value="Phage_tail_fib"/>
    <property type="match status" value="1"/>
</dbReference>
<feature type="domain" description="Phage tail fibre protein N-terminal" evidence="1">
    <location>
        <begin position="10"/>
        <end position="101"/>
    </location>
</feature>
<evidence type="ECO:0000313" key="3">
    <source>
        <dbReference type="Proteomes" id="UP000286997"/>
    </source>
</evidence>
<accession>A0A3S2V3A3</accession>
<sequence>MSDVEPIKPTITAAGIAKARAATEGGFKVSITHVGLGDGAGAGYTVTRGQTKLVRERLKVPIGGGEVIGEDTVALNTIIPPGETFPIRELGFYADDVLFAVWSESIELAARPTRASLILQFTLRLLGIPSDVVTVSTSGMSLNISIAPAMTDLSLAIVQLQERSLSQDVARFSDVIRSTYR</sequence>
<dbReference type="InterPro" id="IPR022225">
    <property type="entry name" value="Phage_tail_fibre_N"/>
</dbReference>
<dbReference type="EMBL" id="SACP01000047">
    <property type="protein sequence ID" value="RVU13167.1"/>
    <property type="molecule type" value="Genomic_DNA"/>
</dbReference>
<protein>
    <recommendedName>
        <fullName evidence="1">Phage tail fibre protein N-terminal domain-containing protein</fullName>
    </recommendedName>
</protein>
<evidence type="ECO:0000259" key="1">
    <source>
        <dbReference type="Pfam" id="PF12571"/>
    </source>
</evidence>
<dbReference type="Proteomes" id="UP000286997">
    <property type="component" value="Unassembled WGS sequence"/>
</dbReference>
<evidence type="ECO:0000313" key="2">
    <source>
        <dbReference type="EMBL" id="RVU13167.1"/>
    </source>
</evidence>
<dbReference type="AlphaFoldDB" id="A0A3S2V3A3"/>